<dbReference type="AlphaFoldDB" id="A0A0N5CFP5"/>
<proteinExistence type="predicted"/>
<accession>A0A0N5CFP5</accession>
<reference evidence="2" key="1">
    <citation type="submission" date="2017-02" db="UniProtKB">
        <authorList>
            <consortium name="WormBaseParasite"/>
        </authorList>
    </citation>
    <scope>IDENTIFICATION</scope>
</reference>
<evidence type="ECO:0000313" key="1">
    <source>
        <dbReference type="Proteomes" id="UP000046392"/>
    </source>
</evidence>
<protein>
    <submittedName>
        <fullName evidence="2">Transposase</fullName>
    </submittedName>
</protein>
<name>A0A0N5CFP5_STREA</name>
<organism evidence="1 2">
    <name type="scientific">Strongyloides papillosus</name>
    <name type="common">Intestinal threadworm</name>
    <dbReference type="NCBI Taxonomy" id="174720"/>
    <lineage>
        <taxon>Eukaryota</taxon>
        <taxon>Metazoa</taxon>
        <taxon>Ecdysozoa</taxon>
        <taxon>Nematoda</taxon>
        <taxon>Chromadorea</taxon>
        <taxon>Rhabditida</taxon>
        <taxon>Tylenchina</taxon>
        <taxon>Panagrolaimomorpha</taxon>
        <taxon>Strongyloidoidea</taxon>
        <taxon>Strongyloididae</taxon>
        <taxon>Strongyloides</taxon>
    </lineage>
</organism>
<keyword evidence="1" id="KW-1185">Reference proteome</keyword>
<dbReference type="WBParaSite" id="SPAL_0001667900.1">
    <property type="protein sequence ID" value="SPAL_0001667900.1"/>
    <property type="gene ID" value="SPAL_0001667900"/>
</dbReference>
<dbReference type="Proteomes" id="UP000046392">
    <property type="component" value="Unplaced"/>
</dbReference>
<sequence>SEGAVIKGINKFQIGEQQYDNTVKAIQFIKYRYCFV</sequence>
<evidence type="ECO:0000313" key="2">
    <source>
        <dbReference type="WBParaSite" id="SPAL_0001667900.1"/>
    </source>
</evidence>